<dbReference type="Gene3D" id="1.10.540.10">
    <property type="entry name" value="Acyl-CoA dehydrogenase/oxidase, N-terminal domain"/>
    <property type="match status" value="1"/>
</dbReference>
<dbReference type="PROSITE" id="PS00072">
    <property type="entry name" value="ACYL_COA_DH_1"/>
    <property type="match status" value="1"/>
</dbReference>
<dbReference type="FunFam" id="2.40.110.10:FF:000006">
    <property type="entry name" value="very long-chain specific acyl-CoA dehydrogenase, mitochondrial"/>
    <property type="match status" value="1"/>
</dbReference>
<evidence type="ECO:0000256" key="7">
    <source>
        <dbReference type="ARBA" id="ARBA00022946"/>
    </source>
</evidence>
<dbReference type="AlphaFoldDB" id="A0A7V5UFQ6"/>
<dbReference type="Gene3D" id="1.20.140.10">
    <property type="entry name" value="Butyryl-CoA Dehydrogenase, subunit A, domain 3"/>
    <property type="match status" value="2"/>
</dbReference>
<dbReference type="Pfam" id="PF21343">
    <property type="entry name" value="ACAD9-ACADV_C"/>
    <property type="match status" value="1"/>
</dbReference>
<dbReference type="InterPro" id="IPR013786">
    <property type="entry name" value="AcylCoA_DH/ox_N"/>
</dbReference>
<evidence type="ECO:0000313" key="20">
    <source>
        <dbReference type="EMBL" id="HHJ53727.1"/>
    </source>
</evidence>
<dbReference type="Gene3D" id="2.40.110.10">
    <property type="entry name" value="Butyryl-CoA Dehydrogenase, subunit A, domain 2"/>
    <property type="match status" value="1"/>
</dbReference>
<evidence type="ECO:0000259" key="16">
    <source>
        <dbReference type="Pfam" id="PF00441"/>
    </source>
</evidence>
<dbReference type="GO" id="GO:0003995">
    <property type="term" value="F:acyl-CoA dehydrogenase activity"/>
    <property type="evidence" value="ECO:0007669"/>
    <property type="project" value="InterPro"/>
</dbReference>
<comment type="caution">
    <text evidence="20">The sequence shown here is derived from an EMBL/GenBank/DDBJ whole genome shotgun (WGS) entry which is preliminary data.</text>
</comment>
<evidence type="ECO:0000256" key="2">
    <source>
        <dbReference type="ARBA" id="ARBA00004170"/>
    </source>
</evidence>
<evidence type="ECO:0000256" key="15">
    <source>
        <dbReference type="RuleBase" id="RU362125"/>
    </source>
</evidence>
<reference evidence="20" key="1">
    <citation type="journal article" date="2020" name="mSystems">
        <title>Genome- and Community-Level Interaction Insights into Carbon Utilization and Element Cycling Functions of Hydrothermarchaeota in Hydrothermal Sediment.</title>
        <authorList>
            <person name="Zhou Z."/>
            <person name="Liu Y."/>
            <person name="Xu W."/>
            <person name="Pan J."/>
            <person name="Luo Z.H."/>
            <person name="Li M."/>
        </authorList>
    </citation>
    <scope>NUCLEOTIDE SEQUENCE [LARGE SCALE GENOMIC DNA]</scope>
    <source>
        <strain evidence="20">HyVt-527</strain>
    </source>
</reference>
<dbReference type="FunFam" id="1.20.140.10:FF:000008">
    <property type="entry name" value="acyl-CoA dehydrogenase family member 9, mitochondrial"/>
    <property type="match status" value="1"/>
</dbReference>
<dbReference type="InterPro" id="IPR006091">
    <property type="entry name" value="Acyl-CoA_Oxase/DH_mid-dom"/>
</dbReference>
<sequence>MSSKAKPSFSKALFSGVLLDELVFPYPKMDEEEKENLKLIQETFKKFADDHIDSYKIDEEGRIPDEVMDGLKELGFMGLSVPEEYGGFGLSNTGYVKMLEFIGGINPSVAIVLGGHQSIGYKGLLLYGTEKQKKKYLPKLASGEMIAAYCLTEPGAGSDAAGIKTKAVLDEKRGVYVLNGSKLWITNGGIADFFTVFAKEMVPGKDGKPEEKISAFIVTRDMGVQSGKEENKLGLKGSSTTELFFDNVEVPVENLLGERGKGFKVAMNILNAGRLGLAGGSLGALKYIMTPALEHIRQRRQFNKTLSEFEMIKEKVAQMTIDIFATESMIYLASDFMDRGDVDYSLESAMCKIRATEVAWNGINECLQMVGGLGFMKEYPYQLYMRDGRVNMIFEGTNEILRMFIALAGVHERAQYLKKLGAALKGPIKGFGVLTDYASQWLKGRVVTERIRDVHPALANAKANFETWAKNTHFSAERFIMHYGKNIIYKEMRQERLANAVIDLFGMIATISRVDTLIKEKGEENCKYEIMLCNAFADQAWRRVRRNLLMMDSNLDKEMNQISDYLVQQGSYPFATEAL</sequence>
<organism evidence="20">
    <name type="scientific">Caldithrix abyssi</name>
    <dbReference type="NCBI Taxonomy" id="187145"/>
    <lineage>
        <taxon>Bacteria</taxon>
        <taxon>Pseudomonadati</taxon>
        <taxon>Calditrichota</taxon>
        <taxon>Calditrichia</taxon>
        <taxon>Calditrichales</taxon>
        <taxon>Calditrichaceae</taxon>
        <taxon>Caldithrix</taxon>
    </lineage>
</organism>
<dbReference type="GO" id="GO:0050660">
    <property type="term" value="F:flavin adenine dinucleotide binding"/>
    <property type="evidence" value="ECO:0007669"/>
    <property type="project" value="InterPro"/>
</dbReference>
<dbReference type="PANTHER" id="PTHR43884">
    <property type="entry name" value="ACYL-COA DEHYDROGENASE"/>
    <property type="match status" value="1"/>
</dbReference>
<dbReference type="SUPFAM" id="SSF56645">
    <property type="entry name" value="Acyl-CoA dehydrogenase NM domain-like"/>
    <property type="match status" value="1"/>
</dbReference>
<evidence type="ECO:0000259" key="18">
    <source>
        <dbReference type="Pfam" id="PF02771"/>
    </source>
</evidence>
<evidence type="ECO:0000256" key="10">
    <source>
        <dbReference type="ARBA" id="ARBA00023136"/>
    </source>
</evidence>
<gene>
    <name evidence="20" type="ORF">ENJ89_11075</name>
</gene>
<keyword evidence="10" id="KW-0472">Membrane</keyword>
<dbReference type="GO" id="GO:0006631">
    <property type="term" value="P:fatty acid metabolic process"/>
    <property type="evidence" value="ECO:0007669"/>
    <property type="project" value="UniProtKB-ARBA"/>
</dbReference>
<evidence type="ECO:0000256" key="13">
    <source>
        <dbReference type="ARBA" id="ARBA00049140"/>
    </source>
</evidence>
<evidence type="ECO:0000256" key="9">
    <source>
        <dbReference type="ARBA" id="ARBA00023002"/>
    </source>
</evidence>
<keyword evidence="7" id="KW-0809">Transit peptide</keyword>
<name>A0A7V5UFQ6_CALAY</name>
<dbReference type="SUPFAM" id="SSF47203">
    <property type="entry name" value="Acyl-CoA dehydrogenase C-terminal domain-like"/>
    <property type="match status" value="1"/>
</dbReference>
<comment type="catalytic activity">
    <reaction evidence="11">
        <text>oxidized [electron-transfer flavoprotein] + hexadecanoyl-CoA + H(+) = (2E)-hexadecenoyl-CoA + reduced [electron-transfer flavoprotein]</text>
        <dbReference type="Rhea" id="RHEA:43448"/>
        <dbReference type="Rhea" id="RHEA-COMP:10685"/>
        <dbReference type="Rhea" id="RHEA-COMP:10686"/>
        <dbReference type="ChEBI" id="CHEBI:15378"/>
        <dbReference type="ChEBI" id="CHEBI:57379"/>
        <dbReference type="ChEBI" id="CHEBI:57692"/>
        <dbReference type="ChEBI" id="CHEBI:58307"/>
        <dbReference type="ChEBI" id="CHEBI:61526"/>
    </reaction>
    <physiologicalReaction direction="left-to-right" evidence="11">
        <dbReference type="Rhea" id="RHEA:43449"/>
    </physiologicalReaction>
</comment>
<dbReference type="Pfam" id="PF02771">
    <property type="entry name" value="Acyl-CoA_dh_N"/>
    <property type="match status" value="1"/>
</dbReference>
<dbReference type="InterPro" id="IPR036250">
    <property type="entry name" value="AcylCo_DH-like_C"/>
</dbReference>
<evidence type="ECO:0000256" key="8">
    <source>
        <dbReference type="ARBA" id="ARBA00022990"/>
    </source>
</evidence>
<evidence type="ECO:0000256" key="11">
    <source>
        <dbReference type="ARBA" id="ARBA00047916"/>
    </source>
</evidence>
<evidence type="ECO:0000256" key="12">
    <source>
        <dbReference type="ARBA" id="ARBA00049038"/>
    </source>
</evidence>
<comment type="catalytic activity">
    <reaction evidence="12">
        <text>tetradecanoyl-CoA + oxidized [electron-transfer flavoprotein] + H(+) = (2E)-tetradecenoyl-CoA + reduced [electron-transfer flavoprotein]</text>
        <dbReference type="Rhea" id="RHEA:47316"/>
        <dbReference type="Rhea" id="RHEA-COMP:10685"/>
        <dbReference type="Rhea" id="RHEA-COMP:10686"/>
        <dbReference type="ChEBI" id="CHEBI:15378"/>
        <dbReference type="ChEBI" id="CHEBI:57385"/>
        <dbReference type="ChEBI" id="CHEBI:57692"/>
        <dbReference type="ChEBI" id="CHEBI:58307"/>
        <dbReference type="ChEBI" id="CHEBI:61405"/>
    </reaction>
    <physiologicalReaction direction="left-to-right" evidence="12">
        <dbReference type="Rhea" id="RHEA:47317"/>
    </physiologicalReaction>
</comment>
<evidence type="ECO:0000259" key="17">
    <source>
        <dbReference type="Pfam" id="PF02770"/>
    </source>
</evidence>
<comment type="subcellular location">
    <subcellularLocation>
        <location evidence="2">Membrane</location>
        <topology evidence="2">Peripheral membrane protein</topology>
    </subcellularLocation>
</comment>
<comment type="similarity">
    <text evidence="3 15">Belongs to the acyl-CoA dehydrogenase family.</text>
</comment>
<accession>A0A7V5UFQ6</accession>
<keyword evidence="8" id="KW-0007">Acetylation</keyword>
<dbReference type="FunFam" id="1.10.540.10:FF:000001">
    <property type="entry name" value="Very long-chain-specific acyl-CoA dehydrogenase, mitochondrial"/>
    <property type="match status" value="1"/>
</dbReference>
<evidence type="ECO:0000256" key="4">
    <source>
        <dbReference type="ARBA" id="ARBA00022553"/>
    </source>
</evidence>
<dbReference type="EMBL" id="DROD01000701">
    <property type="protein sequence ID" value="HHJ53727.1"/>
    <property type="molecule type" value="Genomic_DNA"/>
</dbReference>
<evidence type="ECO:0000256" key="5">
    <source>
        <dbReference type="ARBA" id="ARBA00022630"/>
    </source>
</evidence>
<evidence type="ECO:0000256" key="14">
    <source>
        <dbReference type="ARBA" id="ARBA00049224"/>
    </source>
</evidence>
<comment type="catalytic activity">
    <reaction evidence="13">
        <text>eicosanoyl-CoA + oxidized [electron-transfer flavoprotein] + H(+) = (2E)-eicosenoyl-CoA + reduced [electron-transfer flavoprotein]</text>
        <dbReference type="Rhea" id="RHEA:47236"/>
        <dbReference type="Rhea" id="RHEA-COMP:10685"/>
        <dbReference type="Rhea" id="RHEA-COMP:10686"/>
        <dbReference type="ChEBI" id="CHEBI:15378"/>
        <dbReference type="ChEBI" id="CHEBI:57380"/>
        <dbReference type="ChEBI" id="CHEBI:57692"/>
        <dbReference type="ChEBI" id="CHEBI:58307"/>
        <dbReference type="ChEBI" id="CHEBI:74691"/>
    </reaction>
    <physiologicalReaction direction="left-to-right" evidence="13">
        <dbReference type="Rhea" id="RHEA:47237"/>
    </physiologicalReaction>
</comment>
<comment type="cofactor">
    <cofactor evidence="1 15">
        <name>FAD</name>
        <dbReference type="ChEBI" id="CHEBI:57692"/>
    </cofactor>
</comment>
<evidence type="ECO:0000259" key="19">
    <source>
        <dbReference type="Pfam" id="PF21343"/>
    </source>
</evidence>
<dbReference type="Pfam" id="PF02770">
    <property type="entry name" value="Acyl-CoA_dh_M"/>
    <property type="match status" value="1"/>
</dbReference>
<evidence type="ECO:0000256" key="3">
    <source>
        <dbReference type="ARBA" id="ARBA00009347"/>
    </source>
</evidence>
<feature type="domain" description="ACAD9/ACADV-like C-terminal" evidence="19">
    <location>
        <begin position="474"/>
        <end position="571"/>
    </location>
</feature>
<keyword evidence="9 15" id="KW-0560">Oxidoreductase</keyword>
<dbReference type="GO" id="GO:0016020">
    <property type="term" value="C:membrane"/>
    <property type="evidence" value="ECO:0007669"/>
    <property type="project" value="UniProtKB-SubCell"/>
</dbReference>
<dbReference type="InterPro" id="IPR046373">
    <property type="entry name" value="Acyl-CoA_Oxase/DH_mid-dom_sf"/>
</dbReference>
<proteinExistence type="inferred from homology"/>
<dbReference type="InterPro" id="IPR006089">
    <property type="entry name" value="Acyl-CoA_DH_CS"/>
</dbReference>
<dbReference type="InterPro" id="IPR037069">
    <property type="entry name" value="AcylCoA_DH/ox_N_sf"/>
</dbReference>
<keyword evidence="6 15" id="KW-0274">FAD</keyword>
<dbReference type="InterPro" id="IPR009075">
    <property type="entry name" value="AcylCo_DH/oxidase_C"/>
</dbReference>
<keyword evidence="5 15" id="KW-0285">Flavoprotein</keyword>
<dbReference type="InterPro" id="IPR009100">
    <property type="entry name" value="AcylCoA_DH/oxidase_NM_dom_sf"/>
</dbReference>
<dbReference type="Pfam" id="PF00441">
    <property type="entry name" value="Acyl-CoA_dh_1"/>
    <property type="match status" value="1"/>
</dbReference>
<feature type="domain" description="Acyl-CoA dehydrogenase/oxidase C-terminal" evidence="16">
    <location>
        <begin position="260"/>
        <end position="406"/>
    </location>
</feature>
<keyword evidence="4" id="KW-0597">Phosphoprotein</keyword>
<evidence type="ECO:0000256" key="1">
    <source>
        <dbReference type="ARBA" id="ARBA00001974"/>
    </source>
</evidence>
<evidence type="ECO:0000256" key="6">
    <source>
        <dbReference type="ARBA" id="ARBA00022827"/>
    </source>
</evidence>
<feature type="domain" description="Acyl-CoA oxidase/dehydrogenase middle" evidence="17">
    <location>
        <begin position="148"/>
        <end position="248"/>
    </location>
</feature>
<protein>
    <submittedName>
        <fullName evidence="20">Acyl-CoA dehydrogenase</fullName>
    </submittedName>
</protein>
<dbReference type="PANTHER" id="PTHR43884:SF9">
    <property type="entry name" value="COMPLEX I ASSEMBLY FACTOR ACAD9, MITOCHONDRIAL"/>
    <property type="match status" value="1"/>
</dbReference>
<comment type="catalytic activity">
    <reaction evidence="14">
        <text>octadecanoyl-CoA + oxidized [electron-transfer flavoprotein] + H(+) = (2E)-octadecenoyl-CoA + reduced [electron-transfer flavoprotein]</text>
        <dbReference type="Rhea" id="RHEA:47240"/>
        <dbReference type="Rhea" id="RHEA-COMP:10685"/>
        <dbReference type="Rhea" id="RHEA-COMP:10686"/>
        <dbReference type="ChEBI" id="CHEBI:15378"/>
        <dbReference type="ChEBI" id="CHEBI:57394"/>
        <dbReference type="ChEBI" id="CHEBI:57692"/>
        <dbReference type="ChEBI" id="CHEBI:58307"/>
        <dbReference type="ChEBI" id="CHEBI:71412"/>
    </reaction>
    <physiologicalReaction direction="left-to-right" evidence="14">
        <dbReference type="Rhea" id="RHEA:47241"/>
    </physiologicalReaction>
</comment>
<feature type="domain" description="Acyl-CoA dehydrogenase/oxidase N-terminal" evidence="18">
    <location>
        <begin position="35"/>
        <end position="144"/>
    </location>
</feature>
<dbReference type="Proteomes" id="UP000886124">
    <property type="component" value="Unassembled WGS sequence"/>
</dbReference>
<dbReference type="InterPro" id="IPR049448">
    <property type="entry name" value="ACAD9/ACADV-like_C"/>
</dbReference>